<organism evidence="2 3">
    <name type="scientific">Chlamydomonas eustigma</name>
    <dbReference type="NCBI Taxonomy" id="1157962"/>
    <lineage>
        <taxon>Eukaryota</taxon>
        <taxon>Viridiplantae</taxon>
        <taxon>Chlorophyta</taxon>
        <taxon>core chlorophytes</taxon>
        <taxon>Chlorophyceae</taxon>
        <taxon>CS clade</taxon>
        <taxon>Chlamydomonadales</taxon>
        <taxon>Chlamydomonadaceae</taxon>
        <taxon>Chlamydomonas</taxon>
    </lineage>
</organism>
<gene>
    <name evidence="2" type="ORF">CEUSTIGMA_g7679.t1</name>
</gene>
<dbReference type="AlphaFoldDB" id="A0A250XAY2"/>
<reference evidence="2 3" key="1">
    <citation type="submission" date="2017-08" db="EMBL/GenBank/DDBJ databases">
        <title>Acidophilic green algal genome provides insights into adaptation to an acidic environment.</title>
        <authorList>
            <person name="Hirooka S."/>
            <person name="Hirose Y."/>
            <person name="Kanesaki Y."/>
            <person name="Higuchi S."/>
            <person name="Fujiwara T."/>
            <person name="Onuma R."/>
            <person name="Era A."/>
            <person name="Ohbayashi R."/>
            <person name="Uzuka A."/>
            <person name="Nozaki H."/>
            <person name="Yoshikawa H."/>
            <person name="Miyagishima S.Y."/>
        </authorList>
    </citation>
    <scope>NUCLEOTIDE SEQUENCE [LARGE SCALE GENOMIC DNA]</scope>
    <source>
        <strain evidence="2 3">NIES-2499</strain>
    </source>
</reference>
<proteinExistence type="predicted"/>
<name>A0A250XAY2_9CHLO</name>
<feature type="region of interest" description="Disordered" evidence="1">
    <location>
        <begin position="74"/>
        <end position="93"/>
    </location>
</feature>
<dbReference type="Proteomes" id="UP000232323">
    <property type="component" value="Unassembled WGS sequence"/>
</dbReference>
<sequence length="114" mass="12888">MWRAAIIAWSVFQDEEHLSYFRPLRWLDEQRSQELYDKAKELLLNDAYHQTSSTSGPFSRPSFVAAVKAVIEEGARRSSPRSGNNKAANSLLSQNADDNNVPVISLDRLGVFSF</sequence>
<protein>
    <submittedName>
        <fullName evidence="2">Uncharacterized protein</fullName>
    </submittedName>
</protein>
<feature type="compositionally biased region" description="Polar residues" evidence="1">
    <location>
        <begin position="80"/>
        <end position="93"/>
    </location>
</feature>
<accession>A0A250XAY2</accession>
<evidence type="ECO:0000313" key="3">
    <source>
        <dbReference type="Proteomes" id="UP000232323"/>
    </source>
</evidence>
<dbReference type="EMBL" id="BEGY01000050">
    <property type="protein sequence ID" value="GAX80241.1"/>
    <property type="molecule type" value="Genomic_DNA"/>
</dbReference>
<comment type="caution">
    <text evidence="2">The sequence shown here is derived from an EMBL/GenBank/DDBJ whole genome shotgun (WGS) entry which is preliminary data.</text>
</comment>
<evidence type="ECO:0000313" key="2">
    <source>
        <dbReference type="EMBL" id="GAX80241.1"/>
    </source>
</evidence>
<keyword evidence="3" id="KW-1185">Reference proteome</keyword>
<evidence type="ECO:0000256" key="1">
    <source>
        <dbReference type="SAM" id="MobiDB-lite"/>
    </source>
</evidence>